<dbReference type="Pfam" id="PF00668">
    <property type="entry name" value="Condensation"/>
    <property type="match status" value="1"/>
</dbReference>
<dbReference type="GO" id="GO:0003824">
    <property type="term" value="F:catalytic activity"/>
    <property type="evidence" value="ECO:0007669"/>
    <property type="project" value="UniProtKB-KW"/>
</dbReference>
<dbReference type="Gene3D" id="1.10.1200.10">
    <property type="entry name" value="ACP-like"/>
    <property type="match status" value="1"/>
</dbReference>
<protein>
    <recommendedName>
        <fullName evidence="6">Carrier domain-containing protein</fullName>
    </recommendedName>
</protein>
<evidence type="ECO:0000256" key="5">
    <source>
        <dbReference type="ARBA" id="ARBA00023268"/>
    </source>
</evidence>
<dbReference type="InterPro" id="IPR029058">
    <property type="entry name" value="AB_hydrolase_fold"/>
</dbReference>
<dbReference type="PROSITE" id="PS00455">
    <property type="entry name" value="AMP_BINDING"/>
    <property type="match status" value="1"/>
</dbReference>
<gene>
    <name evidence="7" type="ORF">DN757_08105</name>
</gene>
<dbReference type="InterPro" id="IPR001242">
    <property type="entry name" value="Condensation_dom"/>
</dbReference>
<dbReference type="InterPro" id="IPR009081">
    <property type="entry name" value="PP-bd_ACP"/>
</dbReference>
<keyword evidence="5" id="KW-0511">Multifunctional enzyme</keyword>
<comment type="cofactor">
    <cofactor evidence="1">
        <name>pantetheine 4'-phosphate</name>
        <dbReference type="ChEBI" id="CHEBI:47942"/>
    </cofactor>
</comment>
<dbReference type="GO" id="GO:0005737">
    <property type="term" value="C:cytoplasm"/>
    <property type="evidence" value="ECO:0007669"/>
    <property type="project" value="TreeGrafter"/>
</dbReference>
<dbReference type="NCBIfam" id="TIGR01733">
    <property type="entry name" value="AA-adenyl-dom"/>
    <property type="match status" value="1"/>
</dbReference>
<dbReference type="InterPro" id="IPR042099">
    <property type="entry name" value="ANL_N_sf"/>
</dbReference>
<dbReference type="PROSITE" id="PS50075">
    <property type="entry name" value="CARRIER"/>
    <property type="match status" value="1"/>
</dbReference>
<proteinExistence type="inferred from homology"/>
<dbReference type="InterPro" id="IPR045851">
    <property type="entry name" value="AMP-bd_C_sf"/>
</dbReference>
<dbReference type="Gene3D" id="3.40.50.1820">
    <property type="entry name" value="alpha/beta hydrolase"/>
    <property type="match status" value="1"/>
</dbReference>
<dbReference type="Gene3D" id="3.40.50.12780">
    <property type="entry name" value="N-terminal domain of ligase-like"/>
    <property type="match status" value="1"/>
</dbReference>
<dbReference type="SUPFAM" id="SSF47336">
    <property type="entry name" value="ACP-like"/>
    <property type="match status" value="1"/>
</dbReference>
<evidence type="ECO:0000259" key="6">
    <source>
        <dbReference type="PROSITE" id="PS50075"/>
    </source>
</evidence>
<dbReference type="InterPro" id="IPR000873">
    <property type="entry name" value="AMP-dep_synth/lig_dom"/>
</dbReference>
<dbReference type="GO" id="GO:0017000">
    <property type="term" value="P:antibiotic biosynthetic process"/>
    <property type="evidence" value="ECO:0007669"/>
    <property type="project" value="UniProtKB-KW"/>
</dbReference>
<evidence type="ECO:0000256" key="4">
    <source>
        <dbReference type="ARBA" id="ARBA00023194"/>
    </source>
</evidence>
<evidence type="ECO:0000313" key="7">
    <source>
        <dbReference type="EMBL" id="PZT56262.1"/>
    </source>
</evidence>
<evidence type="ECO:0000313" key="8">
    <source>
        <dbReference type="Proteomes" id="UP000249204"/>
    </source>
</evidence>
<sequence>MKKFGAILNKRQLVDQILSQMNVSEAIERISREDNRFPLSFAQKRLWLQQQIDPASTAYNMMFANDIRGPFEPEAFEQAIHLLVQRQEALQIRIDAEAGRPYQCIEHDKPDYQFVDVSMHLNALAEQHIAELIERANGPFDFTHDPLCKFRLFRLDQQRHIFVLMMHHIISDGQSIEIIQRDLLSYYEYFRGAGPLQTFDAFAAQYIDYSVWQNQMLDRSSFMKQKQYWIEQLKGHSYTLNLPCDRERPAKPSEEGISVHFTVPAPLTRKLKSISQTHHSTLFMVMYTCFAILLRKYSGETDLLIGTPVSNRPQPDLEKVVGFFVNTLVLRSRIHDQQSYLDQLKQSRDTILDAFDHQDVPIDLLFDDLIQTRNVGYSPLFQVMFSLGRAAQVQQQDRQTEFKGMQFKPVSTSKFDMSLDLTEEEEVIRGTFECRADLFDVSTIERWIGNFLALLQNIAEHPEQPISTLSVVSAEERQQLLYEWNNTHMDYPDDRCVHHLFEASVSRHPDHAAVVYGTVSLTYEELDRRANQLAHVLIEHGIGPDKAVAIGIERSLHLPVALLAVLKAGGAIVPLDLDAPIERNRHMILDSEASICLINTHTLPIPNDAAVLIDVSRPKLVHNKPVDAPRPQVGPDHLVAIYYTSGTTGKPKGVSVRHQGWVSRIWWMQQQFKLQHDETVLQKTTLTFDDVGLEYFWTWMAGARVALLEPGFHRDPYAIIEALKKYKVGIVFFVPSMLKMLIQRVGRSDLEQLHALRDVFSSGEALKPEMVQAFHRHLPGIRLHNSYGVTEVSIDSTVNINVHSDPGLASRNVSIGRPIGNNFIYVLDEMQQPVPIGVQGYLYIGGVGLARGYYRDPVKTEQAFFTNPFTEGRMYKTGDMAYYDASGKLYIVGRMDNQLKIRGMRVELGEISDVISRHADIQECAVLAEKWGDDEELSLSAYIQMTSSSAMTSTDLRSYCRTLLPSHMIPSRFFTIDQIPLNSNGKVDKSALKQLDSSLLQDGTFAPQDELEEKIMQIFMEMLDLESVQLHESFFDQGGHSIKAIRLVDVLNCTFQTQLSVLTLFDHSTVIEIARLIREGMPDQEQSIVVLKESAREQDNPLFLVPTGGGNLINYYELVSQIENLTICGFIPKGYDSHEEPLYTVQSIARYYYSVLTKWKPQGPYRVLGWSFGGNVAFELARLIEEAGQELEWLIILDAPARSHQQVVRPINRVQALNELARNNGYELKPDDTYEEQLSELLSYFPDKTSVGNLKVRIANEVAFDNYYSAEPIQSDIHLLYAVTQDETSPVPLTDAPSWHAKTTGSCAATPIPGHHENLIDTTHAVNVAQYVNQLVKEASKDF</sequence>
<keyword evidence="3" id="KW-0677">Repeat</keyword>
<dbReference type="GO" id="GO:0044550">
    <property type="term" value="P:secondary metabolite biosynthetic process"/>
    <property type="evidence" value="ECO:0007669"/>
    <property type="project" value="TreeGrafter"/>
</dbReference>
<dbReference type="Gene3D" id="3.30.559.10">
    <property type="entry name" value="Chloramphenicol acetyltransferase-like domain"/>
    <property type="match status" value="1"/>
</dbReference>
<dbReference type="GO" id="GO:0043041">
    <property type="term" value="P:amino acid activation for nonribosomal peptide biosynthetic process"/>
    <property type="evidence" value="ECO:0007669"/>
    <property type="project" value="TreeGrafter"/>
</dbReference>
<dbReference type="RefSeq" id="WP_111269761.1">
    <property type="nucleotide sequence ID" value="NZ_QKWW01000022.1"/>
</dbReference>
<dbReference type="InterPro" id="IPR001031">
    <property type="entry name" value="Thioesterase"/>
</dbReference>
<dbReference type="Pfam" id="PF00550">
    <property type="entry name" value="PP-binding"/>
    <property type="match status" value="1"/>
</dbReference>
<dbReference type="Pfam" id="PF00501">
    <property type="entry name" value="AMP-binding"/>
    <property type="match status" value="1"/>
</dbReference>
<dbReference type="CDD" id="cd05930">
    <property type="entry name" value="A_NRPS"/>
    <property type="match status" value="1"/>
</dbReference>
<dbReference type="Proteomes" id="UP000249204">
    <property type="component" value="Unassembled WGS sequence"/>
</dbReference>
<name>A0A2W6NK20_9BACL</name>
<accession>A0A2W6NK20</accession>
<dbReference type="Gene3D" id="3.30.559.30">
    <property type="entry name" value="Nonribosomal peptide synthetase, condensation domain"/>
    <property type="match status" value="1"/>
</dbReference>
<dbReference type="InterPro" id="IPR010071">
    <property type="entry name" value="AA_adenyl_dom"/>
</dbReference>
<feature type="domain" description="Carrier" evidence="6">
    <location>
        <begin position="1006"/>
        <end position="1081"/>
    </location>
</feature>
<dbReference type="Pfam" id="PF13193">
    <property type="entry name" value="AMP-binding_C"/>
    <property type="match status" value="1"/>
</dbReference>
<evidence type="ECO:0000256" key="3">
    <source>
        <dbReference type="ARBA" id="ARBA00022737"/>
    </source>
</evidence>
<evidence type="ECO:0000256" key="2">
    <source>
        <dbReference type="ARBA" id="ARBA00006432"/>
    </source>
</evidence>
<dbReference type="CDD" id="cd19531">
    <property type="entry name" value="LCL_NRPS-like"/>
    <property type="match status" value="1"/>
</dbReference>
<dbReference type="InterPro" id="IPR025110">
    <property type="entry name" value="AMP-bd_C"/>
</dbReference>
<dbReference type="PANTHER" id="PTHR45527:SF1">
    <property type="entry name" value="FATTY ACID SYNTHASE"/>
    <property type="match status" value="1"/>
</dbReference>
<comment type="similarity">
    <text evidence="2">Belongs to the ATP-dependent AMP-binding enzyme family.</text>
</comment>
<dbReference type="PANTHER" id="PTHR45527">
    <property type="entry name" value="NONRIBOSOMAL PEPTIDE SYNTHETASE"/>
    <property type="match status" value="1"/>
</dbReference>
<comment type="caution">
    <text evidence="7">The sequence shown here is derived from an EMBL/GenBank/DDBJ whole genome shotgun (WGS) entry which is preliminary data.</text>
</comment>
<dbReference type="InterPro" id="IPR020845">
    <property type="entry name" value="AMP-binding_CS"/>
</dbReference>
<dbReference type="InterPro" id="IPR036736">
    <property type="entry name" value="ACP-like_sf"/>
</dbReference>
<dbReference type="Pfam" id="PF00975">
    <property type="entry name" value="Thioesterase"/>
    <property type="match status" value="1"/>
</dbReference>
<dbReference type="Gene3D" id="3.30.300.30">
    <property type="match status" value="1"/>
</dbReference>
<dbReference type="SUPFAM" id="SSF52777">
    <property type="entry name" value="CoA-dependent acyltransferases"/>
    <property type="match status" value="2"/>
</dbReference>
<organism evidence="7 8">
    <name type="scientific">Paenibacillus silvae</name>
    <dbReference type="NCBI Taxonomy" id="1325358"/>
    <lineage>
        <taxon>Bacteria</taxon>
        <taxon>Bacillati</taxon>
        <taxon>Bacillota</taxon>
        <taxon>Bacilli</taxon>
        <taxon>Bacillales</taxon>
        <taxon>Paenibacillaceae</taxon>
        <taxon>Paenibacillus</taxon>
    </lineage>
</organism>
<evidence type="ECO:0000256" key="1">
    <source>
        <dbReference type="ARBA" id="ARBA00001957"/>
    </source>
</evidence>
<dbReference type="EMBL" id="QKWW01000022">
    <property type="protein sequence ID" value="PZT56262.1"/>
    <property type="molecule type" value="Genomic_DNA"/>
</dbReference>
<dbReference type="SUPFAM" id="SSF56801">
    <property type="entry name" value="Acetyl-CoA synthetase-like"/>
    <property type="match status" value="1"/>
</dbReference>
<dbReference type="SUPFAM" id="SSF53474">
    <property type="entry name" value="alpha/beta-Hydrolases"/>
    <property type="match status" value="1"/>
</dbReference>
<reference evidence="7 8" key="1">
    <citation type="submission" date="2018-06" db="EMBL/GenBank/DDBJ databases">
        <title>Isolation of heavy metals resistant Paenibacillus silvae NC2 from Gold-Copper mine in ZiJin, China.</title>
        <authorList>
            <person name="Xu J."/>
            <person name="Mazhar H.S."/>
            <person name="Rensing C."/>
        </authorList>
    </citation>
    <scope>NUCLEOTIDE SEQUENCE [LARGE SCALE GENOMIC DNA]</scope>
    <source>
        <strain evidence="7 8">NC2</strain>
    </source>
</reference>
<dbReference type="FunFam" id="3.40.50.980:FF:000001">
    <property type="entry name" value="Non-ribosomal peptide synthetase"/>
    <property type="match status" value="1"/>
</dbReference>
<dbReference type="GO" id="GO:0031177">
    <property type="term" value="F:phosphopantetheine binding"/>
    <property type="evidence" value="ECO:0007669"/>
    <property type="project" value="TreeGrafter"/>
</dbReference>
<dbReference type="InterPro" id="IPR023213">
    <property type="entry name" value="CAT-like_dom_sf"/>
</dbReference>
<dbReference type="GO" id="GO:0008610">
    <property type="term" value="P:lipid biosynthetic process"/>
    <property type="evidence" value="ECO:0007669"/>
    <property type="project" value="UniProtKB-ARBA"/>
</dbReference>
<keyword evidence="4" id="KW-0045">Antibiotic biosynthesis</keyword>